<dbReference type="PIRSF" id="PIRSF004555">
    <property type="entry name" value="UCP004555"/>
    <property type="match status" value="1"/>
</dbReference>
<proteinExistence type="predicted"/>
<evidence type="ECO:0008006" key="4">
    <source>
        <dbReference type="Google" id="ProtNLM"/>
    </source>
</evidence>
<dbReference type="Pfam" id="PF02575">
    <property type="entry name" value="YbaB_DNA_bd"/>
    <property type="match status" value="1"/>
</dbReference>
<evidence type="ECO:0000313" key="3">
    <source>
        <dbReference type="Proteomes" id="UP000247409"/>
    </source>
</evidence>
<dbReference type="Proteomes" id="UP000247409">
    <property type="component" value="Unassembled WGS sequence"/>
</dbReference>
<dbReference type="Gene3D" id="3.30.1310.10">
    <property type="entry name" value="Nucleoid-associated protein YbaB-like domain"/>
    <property type="match status" value="1"/>
</dbReference>
<gene>
    <name evidence="2" type="ORF">BWQ96_08260</name>
</gene>
<accession>A0A2V3ILK5</accession>
<dbReference type="GO" id="GO:0003677">
    <property type="term" value="F:DNA binding"/>
    <property type="evidence" value="ECO:0007669"/>
    <property type="project" value="UniProtKB-KW"/>
</dbReference>
<keyword evidence="3" id="KW-1185">Reference proteome</keyword>
<dbReference type="AlphaFoldDB" id="A0A2V3ILK5"/>
<sequence>MADKPKNPLGGLGGLGNIMDAMKKAQEFTTVAKDLQDQLKNTEIEASVRDGQVKVTMTAQQVPLKVEVSDDLVALGSAEVSAAVTEGVIAAHSKATEYMKQKMGNLTKEFGIPQPPPQK</sequence>
<comment type="caution">
    <text evidence="2">The sequence shown here is derived from an EMBL/GenBank/DDBJ whole genome shotgun (WGS) entry which is preliminary data.</text>
</comment>
<dbReference type="PANTHER" id="PTHR33449">
    <property type="entry name" value="NUCLEOID-ASSOCIATED PROTEIN YBAB"/>
    <property type="match status" value="1"/>
</dbReference>
<evidence type="ECO:0000313" key="2">
    <source>
        <dbReference type="EMBL" id="PXF42010.1"/>
    </source>
</evidence>
<reference evidence="2 3" key="1">
    <citation type="journal article" date="2018" name="Mol. Biol. Evol.">
        <title>Analysis of the draft genome of the red seaweed Gracilariopsis chorda provides insights into genome size evolution in Rhodophyta.</title>
        <authorList>
            <person name="Lee J."/>
            <person name="Yang E.C."/>
            <person name="Graf L."/>
            <person name="Yang J.H."/>
            <person name="Qiu H."/>
            <person name="Zel Zion U."/>
            <person name="Chan C.X."/>
            <person name="Stephens T.G."/>
            <person name="Weber A.P.M."/>
            <person name="Boo G.H."/>
            <person name="Boo S.M."/>
            <person name="Kim K.M."/>
            <person name="Shin Y."/>
            <person name="Jung M."/>
            <person name="Lee S.J."/>
            <person name="Yim H.S."/>
            <person name="Lee J.H."/>
            <person name="Bhattacharya D."/>
            <person name="Yoon H.S."/>
        </authorList>
    </citation>
    <scope>NUCLEOTIDE SEQUENCE [LARGE SCALE GENOMIC DNA]</scope>
    <source>
        <strain evidence="2 3">SKKU-2015</strain>
        <tissue evidence="2">Whole body</tissue>
    </source>
</reference>
<name>A0A2V3ILK5_9FLOR</name>
<dbReference type="STRING" id="448386.A0A2V3ILK5"/>
<dbReference type="EMBL" id="NBIV01000180">
    <property type="protein sequence ID" value="PXF42010.1"/>
    <property type="molecule type" value="Genomic_DNA"/>
</dbReference>
<dbReference type="OrthoDB" id="2020094at2759"/>
<organism evidence="2 3">
    <name type="scientific">Gracilariopsis chorda</name>
    <dbReference type="NCBI Taxonomy" id="448386"/>
    <lineage>
        <taxon>Eukaryota</taxon>
        <taxon>Rhodophyta</taxon>
        <taxon>Florideophyceae</taxon>
        <taxon>Rhodymeniophycidae</taxon>
        <taxon>Gracilariales</taxon>
        <taxon>Gracilariaceae</taxon>
        <taxon>Gracilariopsis</taxon>
    </lineage>
</organism>
<dbReference type="PANTHER" id="PTHR33449:SF1">
    <property type="entry name" value="NUCLEOID-ASSOCIATED PROTEIN YBAB"/>
    <property type="match status" value="1"/>
</dbReference>
<dbReference type="InterPro" id="IPR036894">
    <property type="entry name" value="YbaB-like_sf"/>
</dbReference>
<keyword evidence="1" id="KW-0238">DNA-binding</keyword>
<dbReference type="InterPro" id="IPR004401">
    <property type="entry name" value="YbaB/EbfC"/>
</dbReference>
<protein>
    <recommendedName>
        <fullName evidence="4">Nucleoid-associated protein</fullName>
    </recommendedName>
</protein>
<evidence type="ECO:0000256" key="1">
    <source>
        <dbReference type="ARBA" id="ARBA00023125"/>
    </source>
</evidence>
<dbReference type="SUPFAM" id="SSF82607">
    <property type="entry name" value="YbaB-like"/>
    <property type="match status" value="1"/>
</dbReference>